<dbReference type="InterPro" id="IPR008794">
    <property type="entry name" value="Pro_racemase_fam"/>
</dbReference>
<comment type="caution">
    <text evidence="2">The sequence shown here is derived from an EMBL/GenBank/DDBJ whole genome shotgun (WGS) entry which is preliminary data.</text>
</comment>
<dbReference type="AlphaFoldDB" id="A0A553UG24"/>
<dbReference type="RefSeq" id="WP_143722233.1">
    <property type="nucleotide sequence ID" value="NZ_VKDB01000048.1"/>
</dbReference>
<dbReference type="OrthoDB" id="181267at2"/>
<gene>
    <name evidence="2" type="ORF">FNU79_18285</name>
</gene>
<reference evidence="2 3" key="1">
    <citation type="submission" date="2019-07" db="EMBL/GenBank/DDBJ databases">
        <title>Deinococcus detaillus sp. nov., isolated from humus soil in Antarctica.</title>
        <authorList>
            <person name="Zhang K."/>
        </authorList>
    </citation>
    <scope>NUCLEOTIDE SEQUENCE [LARGE SCALE GENOMIC DNA]</scope>
    <source>
        <strain evidence="2 3">H1</strain>
    </source>
</reference>
<evidence type="ECO:0000313" key="3">
    <source>
        <dbReference type="Proteomes" id="UP000316092"/>
    </source>
</evidence>
<dbReference type="PIRSF" id="PIRSF029792">
    <property type="entry name" value="Pro_racemase"/>
    <property type="match status" value="1"/>
</dbReference>
<sequence length="323" mass="34535">MSPAPSTVSTVTHRIRFVDSHSAGEPTRVVLDGFPELPGETLAQQREALRGDFDRWRTLVNLEPRGNEVLVSALLLPPKSLDCVTGVIYFNNAGPLGMCGHGTMGVVTTLAYLGRIGPGDHRIDTPVGVVTATLHDDGRVSVANVPAYRHLKDVTVTVEGLGEVRGDVAWGGNWFYLVDVGQRTLNLGDIPALNDETLRIRQALSEAGITGKDGAEIDHIELFSHAGGINRNFVMCPGGAYDRSPCGTGTSAKLACLAADGTLEPGQVWRQESVIGSVFEGQYSLRDGQVLPVITGRAFITMQGELIVQPGDPFAWGIRPEEG</sequence>
<dbReference type="Pfam" id="PF05544">
    <property type="entry name" value="Pro_racemase"/>
    <property type="match status" value="1"/>
</dbReference>
<dbReference type="Proteomes" id="UP000316092">
    <property type="component" value="Unassembled WGS sequence"/>
</dbReference>
<protein>
    <submittedName>
        <fullName evidence="2">Hydroxyproline-2-epimerase</fullName>
    </submittedName>
</protein>
<keyword evidence="3" id="KW-1185">Reference proteome</keyword>
<dbReference type="SFLD" id="SFLDS00028">
    <property type="entry name" value="Proline_Racemase"/>
    <property type="match status" value="1"/>
</dbReference>
<evidence type="ECO:0000256" key="1">
    <source>
        <dbReference type="ARBA" id="ARBA00007529"/>
    </source>
</evidence>
<dbReference type="PANTHER" id="PTHR33442">
    <property type="entry name" value="TRANS-3-HYDROXY-L-PROLINE DEHYDRATASE"/>
    <property type="match status" value="1"/>
</dbReference>
<dbReference type="PANTHER" id="PTHR33442:SF1">
    <property type="entry name" value="TRANS-3-HYDROXY-L-PROLINE DEHYDRATASE"/>
    <property type="match status" value="1"/>
</dbReference>
<dbReference type="SUPFAM" id="SSF54506">
    <property type="entry name" value="Diaminopimelate epimerase-like"/>
    <property type="match status" value="1"/>
</dbReference>
<organism evidence="2 3">
    <name type="scientific">Deinococcus detaillensis</name>
    <dbReference type="NCBI Taxonomy" id="2592048"/>
    <lineage>
        <taxon>Bacteria</taxon>
        <taxon>Thermotogati</taxon>
        <taxon>Deinococcota</taxon>
        <taxon>Deinococci</taxon>
        <taxon>Deinococcales</taxon>
        <taxon>Deinococcaceae</taxon>
        <taxon>Deinococcus</taxon>
    </lineage>
</organism>
<dbReference type="EMBL" id="VKDB01000048">
    <property type="protein sequence ID" value="TSA79179.1"/>
    <property type="molecule type" value="Genomic_DNA"/>
</dbReference>
<comment type="similarity">
    <text evidence="1">Belongs to the proline racemase family.</text>
</comment>
<dbReference type="FunFam" id="3.10.310.10:FF:000003">
    <property type="entry name" value="Proline racemase"/>
    <property type="match status" value="1"/>
</dbReference>
<accession>A0A553UG24</accession>
<dbReference type="Gene3D" id="3.10.310.10">
    <property type="entry name" value="Diaminopimelate Epimerase, Chain A, domain 1"/>
    <property type="match status" value="2"/>
</dbReference>
<evidence type="ECO:0000313" key="2">
    <source>
        <dbReference type="EMBL" id="TSA79179.1"/>
    </source>
</evidence>
<name>A0A553UG24_9DEIO</name>
<proteinExistence type="inferred from homology"/>